<evidence type="ECO:0000256" key="4">
    <source>
        <dbReference type="ARBA" id="ARBA00022692"/>
    </source>
</evidence>
<dbReference type="GO" id="GO:0005886">
    <property type="term" value="C:plasma membrane"/>
    <property type="evidence" value="ECO:0007669"/>
    <property type="project" value="UniProtKB-SubCell"/>
</dbReference>
<accession>A0A432ZU35</accession>
<dbReference type="GO" id="GO:0000041">
    <property type="term" value="P:transition metal ion transport"/>
    <property type="evidence" value="ECO:0007669"/>
    <property type="project" value="InterPro"/>
</dbReference>
<protein>
    <submittedName>
        <fullName evidence="8">Uncharacterized protein</fullName>
    </submittedName>
</protein>
<evidence type="ECO:0000256" key="3">
    <source>
        <dbReference type="ARBA" id="ARBA00022475"/>
    </source>
</evidence>
<reference evidence="8 9" key="1">
    <citation type="journal article" date="2011" name="Front. Microbiol.">
        <title>Genomic signatures of strain selection and enhancement in Bacillus atrophaeus var. globigii, a historical biowarfare simulant.</title>
        <authorList>
            <person name="Gibbons H.S."/>
            <person name="Broomall S.M."/>
            <person name="McNew L.A."/>
            <person name="Daligault H."/>
            <person name="Chapman C."/>
            <person name="Bruce D."/>
            <person name="Karavis M."/>
            <person name="Krepps M."/>
            <person name="McGregor P.A."/>
            <person name="Hong C."/>
            <person name="Park K.H."/>
            <person name="Akmal A."/>
            <person name="Feldman A."/>
            <person name="Lin J.S."/>
            <person name="Chang W.E."/>
            <person name="Higgs B.W."/>
            <person name="Demirev P."/>
            <person name="Lindquist J."/>
            <person name="Liem A."/>
            <person name="Fochler E."/>
            <person name="Read T.D."/>
            <person name="Tapia R."/>
            <person name="Johnson S."/>
            <person name="Bishop-Lilly K.A."/>
            <person name="Detter C."/>
            <person name="Han C."/>
            <person name="Sozhamannan S."/>
            <person name="Rosenzweig C.N."/>
            <person name="Skowronski E.W."/>
        </authorList>
    </citation>
    <scope>NUCLEOTIDE SEQUENCE [LARGE SCALE GENOMIC DNA]</scope>
    <source>
        <strain evidence="8 9">CC-PW-9</strain>
    </source>
</reference>
<keyword evidence="2" id="KW-0813">Transport</keyword>
<dbReference type="Pfam" id="PF01891">
    <property type="entry name" value="CbiM"/>
    <property type="match status" value="1"/>
</dbReference>
<feature type="transmembrane region" description="Helical" evidence="7">
    <location>
        <begin position="171"/>
        <end position="197"/>
    </location>
</feature>
<dbReference type="InterPro" id="IPR002751">
    <property type="entry name" value="CbiM/NikMN"/>
</dbReference>
<organism evidence="8 9">
    <name type="scientific">Idiomarina tyrosinivorans</name>
    <dbReference type="NCBI Taxonomy" id="1445662"/>
    <lineage>
        <taxon>Bacteria</taxon>
        <taxon>Pseudomonadati</taxon>
        <taxon>Pseudomonadota</taxon>
        <taxon>Gammaproteobacteria</taxon>
        <taxon>Alteromonadales</taxon>
        <taxon>Idiomarinaceae</taxon>
        <taxon>Idiomarina</taxon>
    </lineage>
</organism>
<gene>
    <name evidence="8" type="ORF">CWI84_01470</name>
</gene>
<keyword evidence="3" id="KW-1003">Cell membrane</keyword>
<comment type="caution">
    <text evidence="8">The sequence shown here is derived from an EMBL/GenBank/DDBJ whole genome shotgun (WGS) entry which is preliminary data.</text>
</comment>
<evidence type="ECO:0000256" key="7">
    <source>
        <dbReference type="SAM" id="Phobius"/>
    </source>
</evidence>
<evidence type="ECO:0000256" key="2">
    <source>
        <dbReference type="ARBA" id="ARBA00022448"/>
    </source>
</evidence>
<keyword evidence="5 7" id="KW-1133">Transmembrane helix</keyword>
<evidence type="ECO:0000313" key="8">
    <source>
        <dbReference type="EMBL" id="RUO81455.1"/>
    </source>
</evidence>
<dbReference type="Gene3D" id="1.10.1760.20">
    <property type="match status" value="1"/>
</dbReference>
<keyword evidence="9" id="KW-1185">Reference proteome</keyword>
<sequence length="213" mass="24089">MLFASALPWIVAACIIMLAVRKAFFPWLRNSRLFQHLFFGTTAVTAFIWSFHASIANGLAFHFLLLTSITLMLGFRAALLVGALVVTLYALFIGFEHGDWAQHFLALAVIPAAVTYVAYAWIYHHLPRHPFVYIFLNAFIAAAISLLMAQVALALLIFWQGALNWEQLWQNYLSITPLLMFPEALLNGMAVTLMVVYRPNWLATFSDNTYLND</sequence>
<dbReference type="RefSeq" id="WP_126840797.1">
    <property type="nucleotide sequence ID" value="NZ_PIQH01000001.1"/>
</dbReference>
<proteinExistence type="predicted"/>
<dbReference type="Proteomes" id="UP000287996">
    <property type="component" value="Unassembled WGS sequence"/>
</dbReference>
<comment type="subcellular location">
    <subcellularLocation>
        <location evidence="1">Cell membrane</location>
        <topology evidence="1">Multi-pass membrane protein</topology>
    </subcellularLocation>
</comment>
<feature type="transmembrane region" description="Helical" evidence="7">
    <location>
        <begin position="104"/>
        <end position="122"/>
    </location>
</feature>
<dbReference type="OrthoDB" id="5297929at2"/>
<dbReference type="EMBL" id="PIQH01000001">
    <property type="protein sequence ID" value="RUO81455.1"/>
    <property type="molecule type" value="Genomic_DNA"/>
</dbReference>
<evidence type="ECO:0000256" key="1">
    <source>
        <dbReference type="ARBA" id="ARBA00004651"/>
    </source>
</evidence>
<evidence type="ECO:0000256" key="6">
    <source>
        <dbReference type="ARBA" id="ARBA00023136"/>
    </source>
</evidence>
<keyword evidence="6 7" id="KW-0472">Membrane</keyword>
<feature type="transmembrane region" description="Helical" evidence="7">
    <location>
        <begin position="134"/>
        <end position="159"/>
    </location>
</feature>
<feature type="transmembrane region" description="Helical" evidence="7">
    <location>
        <begin position="6"/>
        <end position="25"/>
    </location>
</feature>
<name>A0A432ZU35_9GAMM</name>
<evidence type="ECO:0000256" key="5">
    <source>
        <dbReference type="ARBA" id="ARBA00022989"/>
    </source>
</evidence>
<feature type="transmembrane region" description="Helical" evidence="7">
    <location>
        <begin position="37"/>
        <end position="55"/>
    </location>
</feature>
<feature type="transmembrane region" description="Helical" evidence="7">
    <location>
        <begin position="61"/>
        <end position="92"/>
    </location>
</feature>
<dbReference type="AlphaFoldDB" id="A0A432ZU35"/>
<keyword evidence="4 7" id="KW-0812">Transmembrane</keyword>
<evidence type="ECO:0000313" key="9">
    <source>
        <dbReference type="Proteomes" id="UP000287996"/>
    </source>
</evidence>